<proteinExistence type="predicted"/>
<gene>
    <name evidence="1" type="ORF">H131_09088</name>
</gene>
<dbReference type="PATRIC" id="fig|1285586.5.peg.1840"/>
<dbReference type="AlphaFoldDB" id="R7ZFN4"/>
<dbReference type="OrthoDB" id="9933022at2"/>
<reference evidence="1 2" key="1">
    <citation type="submission" date="2013-04" db="EMBL/GenBank/DDBJ databases">
        <title>Draft genome of the heavy metal tolerant bacterium Lysinibacillus sphaericus strain OT4b.31.</title>
        <authorList>
            <person name="Pena-Montenegro T.D."/>
            <person name="Dussan J."/>
        </authorList>
    </citation>
    <scope>NUCLEOTIDE SEQUENCE [LARGE SCALE GENOMIC DNA]</scope>
    <source>
        <strain evidence="1 2">OT4b.31</strain>
    </source>
</reference>
<comment type="caution">
    <text evidence="1">The sequence shown here is derived from an EMBL/GenBank/DDBJ whole genome shotgun (WGS) entry which is preliminary data.</text>
</comment>
<dbReference type="RefSeq" id="WP_010858771.1">
    <property type="nucleotide sequence ID" value="NZ_KB933398.1"/>
</dbReference>
<accession>R7ZFN4</accession>
<name>R7ZFN4_LYSSH</name>
<evidence type="ECO:0000313" key="1">
    <source>
        <dbReference type="EMBL" id="EON72851.1"/>
    </source>
</evidence>
<dbReference type="Proteomes" id="UP000013911">
    <property type="component" value="Unassembled WGS sequence"/>
</dbReference>
<organism evidence="1 2">
    <name type="scientific">Lysinibacillus sphaericus OT4b.31</name>
    <dbReference type="NCBI Taxonomy" id="1285586"/>
    <lineage>
        <taxon>Bacteria</taxon>
        <taxon>Bacillati</taxon>
        <taxon>Bacillota</taxon>
        <taxon>Bacilli</taxon>
        <taxon>Bacillales</taxon>
        <taxon>Bacillaceae</taxon>
        <taxon>Lysinibacillus</taxon>
    </lineage>
</organism>
<evidence type="ECO:0000313" key="2">
    <source>
        <dbReference type="Proteomes" id="UP000013911"/>
    </source>
</evidence>
<protein>
    <submittedName>
        <fullName evidence="1">Uncharacterized protein</fullName>
    </submittedName>
</protein>
<dbReference type="EMBL" id="AQPX01000015">
    <property type="protein sequence ID" value="EON72851.1"/>
    <property type="molecule type" value="Genomic_DNA"/>
</dbReference>
<dbReference type="HOGENOM" id="CLU_2807297_0_0_9"/>
<sequence>MEKVLVKEFASEIIGQSKGRVSNIDAEAIAIIYIAKLETFNLLKTNGIKRVVQGMIGDKRILDLMKG</sequence>